<organism evidence="2 3">
    <name type="scientific">Diversispora epigaea</name>
    <dbReference type="NCBI Taxonomy" id="1348612"/>
    <lineage>
        <taxon>Eukaryota</taxon>
        <taxon>Fungi</taxon>
        <taxon>Fungi incertae sedis</taxon>
        <taxon>Mucoromycota</taxon>
        <taxon>Glomeromycotina</taxon>
        <taxon>Glomeromycetes</taxon>
        <taxon>Diversisporales</taxon>
        <taxon>Diversisporaceae</taxon>
        <taxon>Diversispora</taxon>
    </lineage>
</organism>
<protein>
    <submittedName>
        <fullName evidence="2">Uncharacterized protein</fullName>
    </submittedName>
</protein>
<feature type="transmembrane region" description="Helical" evidence="1">
    <location>
        <begin position="78"/>
        <end position="97"/>
    </location>
</feature>
<keyword evidence="1" id="KW-0472">Membrane</keyword>
<reference evidence="2 3" key="1">
    <citation type="submission" date="2018-08" db="EMBL/GenBank/DDBJ databases">
        <title>Genome and evolution of the arbuscular mycorrhizal fungus Diversispora epigaea (formerly Glomus versiforme) and its bacterial endosymbionts.</title>
        <authorList>
            <person name="Sun X."/>
            <person name="Fei Z."/>
            <person name="Harrison M."/>
        </authorList>
    </citation>
    <scope>NUCLEOTIDE SEQUENCE [LARGE SCALE GENOMIC DNA]</scope>
    <source>
        <strain evidence="2 3">IT104</strain>
    </source>
</reference>
<dbReference type="EMBL" id="PQFF01000083">
    <property type="protein sequence ID" value="RHZ83789.1"/>
    <property type="molecule type" value="Genomic_DNA"/>
</dbReference>
<keyword evidence="1" id="KW-1133">Transmembrane helix</keyword>
<dbReference type="AlphaFoldDB" id="A0A397J634"/>
<dbReference type="Proteomes" id="UP000266861">
    <property type="component" value="Unassembled WGS sequence"/>
</dbReference>
<comment type="caution">
    <text evidence="2">The sequence shown here is derived from an EMBL/GenBank/DDBJ whole genome shotgun (WGS) entry which is preliminary data.</text>
</comment>
<proteinExistence type="predicted"/>
<name>A0A397J634_9GLOM</name>
<keyword evidence="1" id="KW-0812">Transmembrane</keyword>
<evidence type="ECO:0000256" key="1">
    <source>
        <dbReference type="SAM" id="Phobius"/>
    </source>
</evidence>
<keyword evidence="3" id="KW-1185">Reference proteome</keyword>
<evidence type="ECO:0000313" key="3">
    <source>
        <dbReference type="Proteomes" id="UP000266861"/>
    </source>
</evidence>
<gene>
    <name evidence="2" type="ORF">Glove_87g267</name>
</gene>
<accession>A0A397J634</accession>
<evidence type="ECO:0000313" key="2">
    <source>
        <dbReference type="EMBL" id="RHZ83789.1"/>
    </source>
</evidence>
<sequence length="121" mass="13522">MEKRTQGELNLVLEDINNIHEFCKDKNSLKAAQEPKLIITRPTISRSGSVLQQIFSVQPTKTSTSKNTTSRNSFRGTIYMPQILSVLQILLLILILIKIIQVWGNSKNTASIGGGKIRKTN</sequence>